<reference evidence="2" key="1">
    <citation type="submission" date="2023-09" db="EMBL/GenBank/DDBJ databases">
        <title>Marinobacter sediminicola sp. nov. and Marinobacter maritimum sp. nov., isolated from marine sediment.</title>
        <authorList>
            <person name="An J."/>
        </authorList>
    </citation>
    <scope>NUCLEOTIDE SEQUENCE</scope>
    <source>
        <strain evidence="2">F60267</strain>
    </source>
</reference>
<accession>A0ABU2HIY7</accession>
<sequence length="398" mass="43528">MSRLVAALTFSTLSLGVSADLNPIADEHLSEVIGQAFISIDRDFHPDASTAYTRINLGMDIEVQTNIDTLELGRYERDGEKPGTSDVLINNFALGYIQNDKFFQDNPEVPEMYKADGAAYAENEVVPFFIENPFIEFAFDQQTQEVIGVRLGFGDAMGILSADIETLTGNVNVMIKDVGGAMKNAKQENPTISDQLIHFLTPILEKNNALETKARLVDGDPNSPTYGEIDEIRSEHIGVPDGERFVLEGASTFARLFMKDLLAPGSSSKIEVPGCNNLFDCPEGNIEVIAMDCKVLSIQSCFDLGQYRSFAVGELGQTNGERSVVAPVAGAFMSFQTRAVEWVKDVKQGKMAEAEFLQATSGAFFNIPNGATEVNLGEALNGVPRYRSEYIDRGRGLF</sequence>
<dbReference type="Proteomes" id="UP001267407">
    <property type="component" value="Unassembled WGS sequence"/>
</dbReference>
<organism evidence="2 3">
    <name type="scientific">Marinobacter xiaoshiensis</name>
    <dbReference type="NCBI Taxonomy" id="3073652"/>
    <lineage>
        <taxon>Bacteria</taxon>
        <taxon>Pseudomonadati</taxon>
        <taxon>Pseudomonadota</taxon>
        <taxon>Gammaproteobacteria</taxon>
        <taxon>Pseudomonadales</taxon>
        <taxon>Marinobacteraceae</taxon>
        <taxon>Marinobacter</taxon>
    </lineage>
</organism>
<feature type="chain" id="PRO_5045843062" evidence="1">
    <location>
        <begin position="20"/>
        <end position="398"/>
    </location>
</feature>
<dbReference type="EMBL" id="JAVMBO010000012">
    <property type="protein sequence ID" value="MDS1310290.1"/>
    <property type="molecule type" value="Genomic_DNA"/>
</dbReference>
<gene>
    <name evidence="2" type="ORF">RKA07_09330</name>
</gene>
<evidence type="ECO:0000256" key="1">
    <source>
        <dbReference type="SAM" id="SignalP"/>
    </source>
</evidence>
<proteinExistence type="predicted"/>
<comment type="caution">
    <text evidence="2">The sequence shown here is derived from an EMBL/GenBank/DDBJ whole genome shotgun (WGS) entry which is preliminary data.</text>
</comment>
<evidence type="ECO:0000313" key="2">
    <source>
        <dbReference type="EMBL" id="MDS1310290.1"/>
    </source>
</evidence>
<name>A0ABU2HIY7_9GAMM</name>
<dbReference type="RefSeq" id="WP_310966191.1">
    <property type="nucleotide sequence ID" value="NZ_JAVMBO010000012.1"/>
</dbReference>
<protein>
    <submittedName>
        <fullName evidence="2">Uncharacterized protein</fullName>
    </submittedName>
</protein>
<keyword evidence="3" id="KW-1185">Reference proteome</keyword>
<evidence type="ECO:0000313" key="3">
    <source>
        <dbReference type="Proteomes" id="UP001267407"/>
    </source>
</evidence>
<feature type="signal peptide" evidence="1">
    <location>
        <begin position="1"/>
        <end position="19"/>
    </location>
</feature>
<keyword evidence="1" id="KW-0732">Signal</keyword>